<dbReference type="EC" id="2.7.13.3" evidence="2"/>
<dbReference type="InterPro" id="IPR000700">
    <property type="entry name" value="PAS-assoc_C"/>
</dbReference>
<comment type="caution">
    <text evidence="10">The sequence shown here is derived from an EMBL/GenBank/DDBJ whole genome shotgun (WGS) entry which is preliminary data.</text>
</comment>
<dbReference type="RefSeq" id="WP_016877425.1">
    <property type="nucleotide sequence ID" value="NZ_AJLN01000051.1"/>
</dbReference>
<dbReference type="AlphaFoldDB" id="A0A3S0XX63"/>
<evidence type="ECO:0000256" key="5">
    <source>
        <dbReference type="ARBA" id="ARBA00022777"/>
    </source>
</evidence>
<dbReference type="Gene3D" id="3.30.565.10">
    <property type="entry name" value="Histidine kinase-like ATPase, C-terminal domain"/>
    <property type="match status" value="1"/>
</dbReference>
<evidence type="ECO:0000256" key="3">
    <source>
        <dbReference type="ARBA" id="ARBA00022553"/>
    </source>
</evidence>
<reference evidence="10 11" key="1">
    <citation type="journal article" date="2019" name="Genome Biol. Evol.">
        <title>Day and night: Metabolic profiles and evolutionary relationships of six axenic non-marine cyanobacteria.</title>
        <authorList>
            <person name="Will S.E."/>
            <person name="Henke P."/>
            <person name="Boedeker C."/>
            <person name="Huang S."/>
            <person name="Brinkmann H."/>
            <person name="Rohde M."/>
            <person name="Jarek M."/>
            <person name="Friedl T."/>
            <person name="Seufert S."/>
            <person name="Schumacher M."/>
            <person name="Overmann J."/>
            <person name="Neumann-Schaal M."/>
            <person name="Petersen J."/>
        </authorList>
    </citation>
    <scope>NUCLEOTIDE SEQUENCE [LARGE SCALE GENOMIC DNA]</scope>
    <source>
        <strain evidence="10 11">PCC 6912</strain>
    </source>
</reference>
<dbReference type="SMART" id="SM00091">
    <property type="entry name" value="PAS"/>
    <property type="match status" value="2"/>
</dbReference>
<dbReference type="InterPro" id="IPR003594">
    <property type="entry name" value="HATPase_dom"/>
</dbReference>
<dbReference type="Proteomes" id="UP000268857">
    <property type="component" value="Unassembled WGS sequence"/>
</dbReference>
<dbReference type="GO" id="GO:0000155">
    <property type="term" value="F:phosphorelay sensor kinase activity"/>
    <property type="evidence" value="ECO:0007669"/>
    <property type="project" value="InterPro"/>
</dbReference>
<dbReference type="Pfam" id="PF13426">
    <property type="entry name" value="PAS_9"/>
    <property type="match status" value="1"/>
</dbReference>
<evidence type="ECO:0000256" key="6">
    <source>
        <dbReference type="ARBA" id="ARBA00023012"/>
    </source>
</evidence>
<dbReference type="PROSITE" id="PS50113">
    <property type="entry name" value="PAC"/>
    <property type="match status" value="1"/>
</dbReference>
<evidence type="ECO:0000259" key="9">
    <source>
        <dbReference type="PROSITE" id="PS50113"/>
    </source>
</evidence>
<evidence type="ECO:0000256" key="1">
    <source>
        <dbReference type="ARBA" id="ARBA00000085"/>
    </source>
</evidence>
<dbReference type="Pfam" id="PF00512">
    <property type="entry name" value="HisKA"/>
    <property type="match status" value="1"/>
</dbReference>
<dbReference type="CDD" id="cd00082">
    <property type="entry name" value="HisKA"/>
    <property type="match status" value="1"/>
</dbReference>
<dbReference type="CDD" id="cd00130">
    <property type="entry name" value="PAS"/>
    <property type="match status" value="2"/>
</dbReference>
<accession>A0A3S0XX63</accession>
<dbReference type="InterPro" id="IPR013655">
    <property type="entry name" value="PAS_fold_3"/>
</dbReference>
<feature type="domain" description="PAC" evidence="9">
    <location>
        <begin position="250"/>
        <end position="302"/>
    </location>
</feature>
<dbReference type="InterPro" id="IPR005467">
    <property type="entry name" value="His_kinase_dom"/>
</dbReference>
<dbReference type="SUPFAM" id="SSF55874">
    <property type="entry name" value="ATPase domain of HSP90 chaperone/DNA topoisomerase II/histidine kinase"/>
    <property type="match status" value="1"/>
</dbReference>
<keyword evidence="11" id="KW-1185">Reference proteome</keyword>
<dbReference type="SMART" id="SM00387">
    <property type="entry name" value="HATPase_c"/>
    <property type="match status" value="1"/>
</dbReference>
<keyword evidence="4" id="KW-0808">Transferase</keyword>
<feature type="domain" description="PAS" evidence="8">
    <location>
        <begin position="55"/>
        <end position="121"/>
    </location>
</feature>
<dbReference type="InterPro" id="IPR000014">
    <property type="entry name" value="PAS"/>
</dbReference>
<evidence type="ECO:0000256" key="4">
    <source>
        <dbReference type="ARBA" id="ARBA00022679"/>
    </source>
</evidence>
<dbReference type="InterPro" id="IPR036097">
    <property type="entry name" value="HisK_dim/P_sf"/>
</dbReference>
<dbReference type="CDD" id="cd00075">
    <property type="entry name" value="HATPase"/>
    <property type="match status" value="1"/>
</dbReference>
<dbReference type="InterPro" id="IPR004358">
    <property type="entry name" value="Sig_transdc_His_kin-like_C"/>
</dbReference>
<dbReference type="InterPro" id="IPR035965">
    <property type="entry name" value="PAS-like_dom_sf"/>
</dbReference>
<feature type="domain" description="Histidine kinase" evidence="7">
    <location>
        <begin position="327"/>
        <end position="556"/>
    </location>
</feature>
<proteinExistence type="predicted"/>
<sequence length="556" mass="63957">MSLNQPSSWHHSCQEQHNIVPVPPARLELVPERASDVELCTAEIWRRTQEELFWYRNLYENIPCVYLTLDRTGIILSVNKLGANSLGYSPEELIQKPVFNLFAQSEQQRLFHALMGLFKGAPESEANWEFRLNCPASKMQWAKVVARILDSGKDNQQILMLFEDITAEKIFDRGCQENEHHLHVIANTLPVMLWVAGCEGVCNFLNQSWIDFTGISKQQQEFSWLEQVHPEDKDFCKQTFESAFNKRAKFHIEHRLKHIDGEYRWILNTGVPWFTSSGNFIGYIGSAIDITERKLAEISLKESQKAAQKQLEEIEKFNRLKDEFLSTVSHELRTPLTNMKMAIQMMGIALDKEHNLLLEMAKPYAERSKFARYFQILNNECEREINLINNFLDLQRLDTTTKPLVLEKIQVNEWLERVVELYKARNRNSCKHNLNLKIASNLPPLLCDPFSLERILIELLTNACKFSPPDAEIIVAAQAKFNSIQLQVSNYGVEIPASELPRIFEKFYRIPSNDPWKQGGTGLGLALVQKLTKYLGGTIEVQSGSNCTCLTVQLPL</sequence>
<dbReference type="InterPro" id="IPR003661">
    <property type="entry name" value="HisK_dim/P_dom"/>
</dbReference>
<dbReference type="SMART" id="SM00086">
    <property type="entry name" value="PAC"/>
    <property type="match status" value="2"/>
</dbReference>
<dbReference type="NCBIfam" id="TIGR00229">
    <property type="entry name" value="sensory_box"/>
    <property type="match status" value="2"/>
</dbReference>
<dbReference type="Gene3D" id="1.10.287.130">
    <property type="match status" value="1"/>
</dbReference>
<evidence type="ECO:0000259" key="8">
    <source>
        <dbReference type="PROSITE" id="PS50112"/>
    </source>
</evidence>
<dbReference type="PROSITE" id="PS50112">
    <property type="entry name" value="PAS"/>
    <property type="match status" value="2"/>
</dbReference>
<evidence type="ECO:0000313" key="11">
    <source>
        <dbReference type="Proteomes" id="UP000268857"/>
    </source>
</evidence>
<dbReference type="InterPro" id="IPR001610">
    <property type="entry name" value="PAC"/>
</dbReference>
<evidence type="ECO:0000259" key="7">
    <source>
        <dbReference type="PROSITE" id="PS50109"/>
    </source>
</evidence>
<keyword evidence="3" id="KW-0597">Phosphoprotein</keyword>
<dbReference type="STRING" id="211165.GCA_000317285_01491"/>
<dbReference type="InterPro" id="IPR036890">
    <property type="entry name" value="HATPase_C_sf"/>
</dbReference>
<evidence type="ECO:0000256" key="2">
    <source>
        <dbReference type="ARBA" id="ARBA00012438"/>
    </source>
</evidence>
<dbReference type="PANTHER" id="PTHR43304:SF1">
    <property type="entry name" value="PAC DOMAIN-CONTAINING PROTEIN"/>
    <property type="match status" value="1"/>
</dbReference>
<organism evidence="10 11">
    <name type="scientific">Chlorogloeopsis fritschii PCC 6912</name>
    <dbReference type="NCBI Taxonomy" id="211165"/>
    <lineage>
        <taxon>Bacteria</taxon>
        <taxon>Bacillati</taxon>
        <taxon>Cyanobacteriota</taxon>
        <taxon>Cyanophyceae</taxon>
        <taxon>Nostocales</taxon>
        <taxon>Chlorogloeopsidaceae</taxon>
        <taxon>Chlorogloeopsis</taxon>
    </lineage>
</organism>
<keyword evidence="6" id="KW-0902">Two-component regulatory system</keyword>
<keyword evidence="5" id="KW-0418">Kinase</keyword>
<dbReference type="SMART" id="SM00388">
    <property type="entry name" value="HisKA"/>
    <property type="match status" value="1"/>
</dbReference>
<dbReference type="OrthoDB" id="9808408at2"/>
<dbReference type="InterPro" id="IPR052162">
    <property type="entry name" value="Sensor_kinase/Photoreceptor"/>
</dbReference>
<gene>
    <name evidence="10" type="ORF">PCC6912_32810</name>
</gene>
<dbReference type="EMBL" id="RSCJ01000012">
    <property type="protein sequence ID" value="RUR79745.1"/>
    <property type="molecule type" value="Genomic_DNA"/>
</dbReference>
<dbReference type="PROSITE" id="PS50109">
    <property type="entry name" value="HIS_KIN"/>
    <property type="match status" value="1"/>
</dbReference>
<dbReference type="SUPFAM" id="SSF47384">
    <property type="entry name" value="Homodimeric domain of signal transducing histidine kinase"/>
    <property type="match status" value="1"/>
</dbReference>
<dbReference type="PRINTS" id="PR00344">
    <property type="entry name" value="BCTRLSENSOR"/>
</dbReference>
<evidence type="ECO:0000313" key="10">
    <source>
        <dbReference type="EMBL" id="RUR79745.1"/>
    </source>
</evidence>
<dbReference type="Pfam" id="PF08447">
    <property type="entry name" value="PAS_3"/>
    <property type="match status" value="1"/>
</dbReference>
<dbReference type="Gene3D" id="3.30.450.20">
    <property type="entry name" value="PAS domain"/>
    <property type="match status" value="2"/>
</dbReference>
<comment type="catalytic activity">
    <reaction evidence="1">
        <text>ATP + protein L-histidine = ADP + protein N-phospho-L-histidine.</text>
        <dbReference type="EC" id="2.7.13.3"/>
    </reaction>
</comment>
<dbReference type="Pfam" id="PF02518">
    <property type="entry name" value="HATPase_c"/>
    <property type="match status" value="1"/>
</dbReference>
<dbReference type="SUPFAM" id="SSF55785">
    <property type="entry name" value="PYP-like sensor domain (PAS domain)"/>
    <property type="match status" value="2"/>
</dbReference>
<feature type="domain" description="PAS" evidence="8">
    <location>
        <begin position="178"/>
        <end position="247"/>
    </location>
</feature>
<dbReference type="PANTHER" id="PTHR43304">
    <property type="entry name" value="PHYTOCHROME-LIKE PROTEIN CPH1"/>
    <property type="match status" value="1"/>
</dbReference>
<dbReference type="FunFam" id="3.30.450.20:FF:000099">
    <property type="entry name" value="Sensory box sensor histidine kinase"/>
    <property type="match status" value="1"/>
</dbReference>
<name>A0A3S0XX63_CHLFR</name>
<protein>
    <recommendedName>
        <fullName evidence="2">histidine kinase</fullName>
        <ecNumber evidence="2">2.7.13.3</ecNumber>
    </recommendedName>
</protein>